<gene>
    <name evidence="4" type="ORF">HPP92_016028</name>
</gene>
<keyword evidence="3" id="KW-0012">Acyltransferase</keyword>
<protein>
    <submittedName>
        <fullName evidence="4">Uncharacterized protein</fullName>
    </submittedName>
</protein>
<dbReference type="InterPro" id="IPR050317">
    <property type="entry name" value="Plant_Fungal_Acyltransferase"/>
</dbReference>
<evidence type="ECO:0000256" key="3">
    <source>
        <dbReference type="ARBA" id="ARBA00023315"/>
    </source>
</evidence>
<dbReference type="Gene3D" id="3.30.559.10">
    <property type="entry name" value="Chloramphenicol acetyltransferase-like domain"/>
    <property type="match status" value="1"/>
</dbReference>
<dbReference type="Pfam" id="PF02458">
    <property type="entry name" value="Transferase"/>
    <property type="match status" value="1"/>
</dbReference>
<name>A0A835QIZ2_VANPL</name>
<dbReference type="Proteomes" id="UP000636800">
    <property type="component" value="Chromosome 7"/>
</dbReference>
<dbReference type="AlphaFoldDB" id="A0A835QIZ2"/>
<dbReference type="EMBL" id="JADCNL010000007">
    <property type="protein sequence ID" value="KAG0474171.1"/>
    <property type="molecule type" value="Genomic_DNA"/>
</dbReference>
<dbReference type="GO" id="GO:0016747">
    <property type="term" value="F:acyltransferase activity, transferring groups other than amino-acyl groups"/>
    <property type="evidence" value="ECO:0007669"/>
    <property type="project" value="TreeGrafter"/>
</dbReference>
<dbReference type="PANTHER" id="PTHR31642:SF11">
    <property type="entry name" value="SHIKIMATE O-HYDROXYCINNAMOYLTRANSFERASE"/>
    <property type="match status" value="1"/>
</dbReference>
<proteinExistence type="inferred from homology"/>
<sequence length="162" mass="17874">MTADVRRRLRPPLTEGYVGNAIILTVAVGKMAEVVDDIPAARIRAAIMKLNDDYIGSALDFLEMQEDQRRLSRSAGNFSATDLSVTSWMQLPFYDVDFGLGPEEYIRAAAFYYARQCCVMKTPDGGAKVGISLETEYMEGFKELFHGLVPAQETVHALANGS</sequence>
<keyword evidence="2" id="KW-0808">Transferase</keyword>
<evidence type="ECO:0000313" key="5">
    <source>
        <dbReference type="Proteomes" id="UP000636800"/>
    </source>
</evidence>
<dbReference type="PANTHER" id="PTHR31642">
    <property type="entry name" value="TRICHOTHECENE 3-O-ACETYLTRANSFERASE"/>
    <property type="match status" value="1"/>
</dbReference>
<evidence type="ECO:0000256" key="1">
    <source>
        <dbReference type="ARBA" id="ARBA00009861"/>
    </source>
</evidence>
<comment type="caution">
    <text evidence="4">The sequence shown here is derived from an EMBL/GenBank/DDBJ whole genome shotgun (WGS) entry which is preliminary data.</text>
</comment>
<keyword evidence="5" id="KW-1185">Reference proteome</keyword>
<organism evidence="4 5">
    <name type="scientific">Vanilla planifolia</name>
    <name type="common">Vanilla</name>
    <dbReference type="NCBI Taxonomy" id="51239"/>
    <lineage>
        <taxon>Eukaryota</taxon>
        <taxon>Viridiplantae</taxon>
        <taxon>Streptophyta</taxon>
        <taxon>Embryophyta</taxon>
        <taxon>Tracheophyta</taxon>
        <taxon>Spermatophyta</taxon>
        <taxon>Magnoliopsida</taxon>
        <taxon>Liliopsida</taxon>
        <taxon>Asparagales</taxon>
        <taxon>Orchidaceae</taxon>
        <taxon>Vanilloideae</taxon>
        <taxon>Vanilleae</taxon>
        <taxon>Vanilla</taxon>
    </lineage>
</organism>
<reference evidence="4 5" key="1">
    <citation type="journal article" date="2020" name="Nat. Food">
        <title>A phased Vanilla planifolia genome enables genetic improvement of flavour and production.</title>
        <authorList>
            <person name="Hasing T."/>
            <person name="Tang H."/>
            <person name="Brym M."/>
            <person name="Khazi F."/>
            <person name="Huang T."/>
            <person name="Chambers A.H."/>
        </authorList>
    </citation>
    <scope>NUCLEOTIDE SEQUENCE [LARGE SCALE GENOMIC DNA]</scope>
    <source>
        <tissue evidence="4">Leaf</tissue>
    </source>
</reference>
<evidence type="ECO:0000256" key="2">
    <source>
        <dbReference type="ARBA" id="ARBA00022679"/>
    </source>
</evidence>
<comment type="similarity">
    <text evidence="1">Belongs to the plant acyltransferase family.</text>
</comment>
<evidence type="ECO:0000313" key="4">
    <source>
        <dbReference type="EMBL" id="KAG0474171.1"/>
    </source>
</evidence>
<dbReference type="InterPro" id="IPR023213">
    <property type="entry name" value="CAT-like_dom_sf"/>
</dbReference>
<accession>A0A835QIZ2</accession>
<dbReference type="OrthoDB" id="40902at2759"/>